<feature type="binding site" evidence="7">
    <location>
        <begin position="105"/>
        <end position="106"/>
    </location>
    <ligand>
        <name>ATP</name>
        <dbReference type="ChEBI" id="CHEBI:30616"/>
    </ligand>
</feature>
<feature type="domain" description="Protein kinase" evidence="11">
    <location>
        <begin position="941"/>
        <end position="1198"/>
    </location>
</feature>
<feature type="binding site" evidence="7">
    <location>
        <position position="120"/>
    </location>
    <ligand>
        <name>ATP</name>
        <dbReference type="ChEBI" id="CHEBI:30616"/>
    </ligand>
</feature>
<evidence type="ECO:0000256" key="6">
    <source>
        <dbReference type="PIRSR" id="PIRSR630616-1"/>
    </source>
</evidence>
<feature type="binding site" evidence="9">
    <location>
        <position position="969"/>
    </location>
    <ligand>
        <name>ATP</name>
        <dbReference type="ChEBI" id="CHEBI:30616"/>
    </ligand>
</feature>
<keyword evidence="1" id="KW-0723">Serine/threonine-protein kinase</keyword>
<dbReference type="PROSITE" id="PS50011">
    <property type="entry name" value="PROTEIN_KINASE_DOM"/>
    <property type="match status" value="2"/>
</dbReference>
<dbReference type="Proteomes" id="UP001445335">
    <property type="component" value="Unassembled WGS sequence"/>
</dbReference>
<dbReference type="InterPro" id="IPR017441">
    <property type="entry name" value="Protein_kinase_ATP_BS"/>
</dbReference>
<dbReference type="PROSITE" id="PS00107">
    <property type="entry name" value="PROTEIN_KINASE_ATP"/>
    <property type="match status" value="1"/>
</dbReference>
<dbReference type="InterPro" id="IPR008271">
    <property type="entry name" value="Ser/Thr_kinase_AS"/>
</dbReference>
<dbReference type="GO" id="GO:0005524">
    <property type="term" value="F:ATP binding"/>
    <property type="evidence" value="ECO:0007669"/>
    <property type="project" value="UniProtKB-UniRule"/>
</dbReference>
<keyword evidence="3 7" id="KW-0547">Nucleotide-binding</keyword>
<dbReference type="Gene3D" id="1.10.510.10">
    <property type="entry name" value="Transferase(Phosphotransferase) domain 1"/>
    <property type="match status" value="2"/>
</dbReference>
<name>A0AAW1QM20_9CHLO</name>
<evidence type="ECO:0000256" key="3">
    <source>
        <dbReference type="ARBA" id="ARBA00022741"/>
    </source>
</evidence>
<proteinExistence type="predicted"/>
<evidence type="ECO:0000256" key="7">
    <source>
        <dbReference type="PIRSR" id="PIRSR630616-2"/>
    </source>
</evidence>
<keyword evidence="5 7" id="KW-0067">ATP-binding</keyword>
<feature type="domain" description="Protein kinase" evidence="11">
    <location>
        <begin position="1"/>
        <end position="242"/>
    </location>
</feature>
<dbReference type="InterPro" id="IPR000719">
    <property type="entry name" value="Prot_kinase_dom"/>
</dbReference>
<dbReference type="SMART" id="SM00220">
    <property type="entry name" value="S_TKc"/>
    <property type="match status" value="2"/>
</dbReference>
<feature type="compositionally biased region" description="Basic and acidic residues" evidence="10">
    <location>
        <begin position="611"/>
        <end position="622"/>
    </location>
</feature>
<dbReference type="EMBL" id="JALJOU010000087">
    <property type="protein sequence ID" value="KAK9822453.1"/>
    <property type="molecule type" value="Genomic_DNA"/>
</dbReference>
<feature type="region of interest" description="Disordered" evidence="10">
    <location>
        <begin position="267"/>
        <end position="307"/>
    </location>
</feature>
<keyword evidence="2" id="KW-0808">Transferase</keyword>
<sequence length="1198" mass="125975">MVLRAQSRADLPALSHSVAHHAQREIESASCLQHRNIVRLLDVFAHGDQLVLVWELIEGPDLLEFINRCGGQLPEPLAAFYFRQLLDALVAMHARGVVHQDLKPENCMVHLATRTLKVIDFGLSHATDDAAAPCLGTPEYIAPETLVGLEVAGGGGARVAPQAVDIWGAGIVLYMLVAGRYPFQDDEHPRSVAHTLRNIAAGRLRPLPPHVSPACAALVTAALARNPAARPSLAAMAAHPWLTACAPAAAASAALEAELLARCAAAPRHSPRGGKAGSRHAAEPGLAPAAPNLASRRPPRAPGAAADALRRAALGSAAAAQARANGGGCRAQAAAALRCCRSWHGHAPAPEPQASAAAPAKDWAPVPYPAVYAPAAAKAGVATASCLANASSRFEPMFAGLPAAAGADEAPLAPAPLLAPLLAPVPAPHRRRPTLRRRLLRLLFTHRPRSGFLWLPSAKSPAPPQMRAASLENTAAASGGSGPEPGQAAAGGAGGGLRGGAGQADAGHVSSGTQVWERRALKSRHAKHGWVGVRAHWAHSKLTGDFVASVVAPGPGTPSRIVIGAGFPTREDAARAADRGTIAWGKGKERARTAEVLARATRQLYTRQEERRAMEAALRRGPDAPATGALEHDRVSGQAPPAKQLLAPLARGLVPPPPPSRFAPGHDFAADAARIRRCAQEGRLYQIGGEADDHDAGQPADGQGARAQCGLCQAVGHRVTECPLAAMALERPEAARTVAWQATQLSPPPPPPPRWQRETAPELQRLLAAVRALGDAGAAASPAVAGLMNPAGLLALGVIVDEVLRAQLLVRGAKSSFWIGASATALTTAVTVGVPLALAVGTGHYTAYAAFKTGQALRKAARHGYRGARSFAPLGQGAVSAALDTALLVGQSLGLALWLANARLQYLIDRAERKDWASRRIDHALANATLPVLFKADVRFLWFRKTIGTGAFARVMAATHPTLGALAIKTARRPLDEKFGYEFGGCTADEFRMANMLRGCAQIAEARAYIRMSPYSCSVAFERVTGARTLADIIKARGFPREPIAPADVRKVVVQLARALAFLKQRGIVHLDLKPGNVLITDATNGGAWGVKLIDFGFAATVDPDTHVAVLDRMPGSINYADPCQHVNVPFSHEADMYGLGAITWAMCWLRSSPGFTRLPQVLPRHNDGLHGVLRVTTRLDNPWRRPTPARLLTLLGA</sequence>
<gene>
    <name evidence="12" type="ORF">WJX81_002497</name>
</gene>
<evidence type="ECO:0000313" key="13">
    <source>
        <dbReference type="Proteomes" id="UP001445335"/>
    </source>
</evidence>
<feature type="region of interest" description="Disordered" evidence="10">
    <location>
        <begin position="611"/>
        <end position="640"/>
    </location>
</feature>
<dbReference type="AlphaFoldDB" id="A0AAW1QM20"/>
<feature type="region of interest" description="Disordered" evidence="10">
    <location>
        <begin position="455"/>
        <end position="511"/>
    </location>
</feature>
<keyword evidence="13" id="KW-1185">Reference proteome</keyword>
<dbReference type="Pfam" id="PF00069">
    <property type="entry name" value="Pkinase"/>
    <property type="match status" value="2"/>
</dbReference>
<accession>A0AAW1QM20</accession>
<comment type="caution">
    <text evidence="12">The sequence shown here is derived from an EMBL/GenBank/DDBJ whole genome shotgun (WGS) entry which is preliminary data.</text>
</comment>
<evidence type="ECO:0000256" key="9">
    <source>
        <dbReference type="PROSITE-ProRule" id="PRU10141"/>
    </source>
</evidence>
<keyword evidence="4" id="KW-0418">Kinase</keyword>
<dbReference type="SUPFAM" id="SSF56112">
    <property type="entry name" value="Protein kinase-like (PK-like)"/>
    <property type="match status" value="2"/>
</dbReference>
<feature type="cross-link" description="Glycyl lysine isopeptide (Lys-Gly) (interchain with G-Cter in SUMO2)" evidence="8">
    <location>
        <position position="103"/>
    </location>
</feature>
<dbReference type="InterPro" id="IPR030616">
    <property type="entry name" value="Aur-like"/>
</dbReference>
<feature type="active site" description="Proton acceptor" evidence="6">
    <location>
        <position position="101"/>
    </location>
</feature>
<evidence type="ECO:0000313" key="12">
    <source>
        <dbReference type="EMBL" id="KAK9822453.1"/>
    </source>
</evidence>
<dbReference type="PROSITE" id="PS00108">
    <property type="entry name" value="PROTEIN_KINASE_ST"/>
    <property type="match status" value="2"/>
</dbReference>
<evidence type="ECO:0000256" key="8">
    <source>
        <dbReference type="PIRSR" id="PIRSR630616-3"/>
    </source>
</evidence>
<evidence type="ECO:0000256" key="5">
    <source>
        <dbReference type="ARBA" id="ARBA00022840"/>
    </source>
</evidence>
<evidence type="ECO:0000256" key="1">
    <source>
        <dbReference type="ARBA" id="ARBA00022527"/>
    </source>
</evidence>
<organism evidence="12 13">
    <name type="scientific">Elliptochloris bilobata</name>
    <dbReference type="NCBI Taxonomy" id="381761"/>
    <lineage>
        <taxon>Eukaryota</taxon>
        <taxon>Viridiplantae</taxon>
        <taxon>Chlorophyta</taxon>
        <taxon>core chlorophytes</taxon>
        <taxon>Trebouxiophyceae</taxon>
        <taxon>Trebouxiophyceae incertae sedis</taxon>
        <taxon>Elliptochloris clade</taxon>
        <taxon>Elliptochloris</taxon>
    </lineage>
</organism>
<dbReference type="PANTHER" id="PTHR24350">
    <property type="entry name" value="SERINE/THREONINE-PROTEIN KINASE IAL-RELATED"/>
    <property type="match status" value="1"/>
</dbReference>
<evidence type="ECO:0000256" key="10">
    <source>
        <dbReference type="SAM" id="MobiDB-lite"/>
    </source>
</evidence>
<evidence type="ECO:0000256" key="4">
    <source>
        <dbReference type="ARBA" id="ARBA00022777"/>
    </source>
</evidence>
<feature type="compositionally biased region" description="Gly residues" evidence="10">
    <location>
        <begin position="479"/>
        <end position="502"/>
    </location>
</feature>
<evidence type="ECO:0000256" key="2">
    <source>
        <dbReference type="ARBA" id="ARBA00022679"/>
    </source>
</evidence>
<dbReference type="InterPro" id="IPR011009">
    <property type="entry name" value="Kinase-like_dom_sf"/>
</dbReference>
<evidence type="ECO:0000259" key="11">
    <source>
        <dbReference type="PROSITE" id="PS50011"/>
    </source>
</evidence>
<protein>
    <recommendedName>
        <fullName evidence="11">Protein kinase domain-containing protein</fullName>
    </recommendedName>
</protein>
<dbReference type="GO" id="GO:0004674">
    <property type="term" value="F:protein serine/threonine kinase activity"/>
    <property type="evidence" value="ECO:0007669"/>
    <property type="project" value="UniProtKB-KW"/>
</dbReference>
<reference evidence="12 13" key="1">
    <citation type="journal article" date="2024" name="Nat. Commun.">
        <title>Phylogenomics reveals the evolutionary origins of lichenization in chlorophyte algae.</title>
        <authorList>
            <person name="Puginier C."/>
            <person name="Libourel C."/>
            <person name="Otte J."/>
            <person name="Skaloud P."/>
            <person name="Haon M."/>
            <person name="Grisel S."/>
            <person name="Petersen M."/>
            <person name="Berrin J.G."/>
            <person name="Delaux P.M."/>
            <person name="Dal Grande F."/>
            <person name="Keller J."/>
        </authorList>
    </citation>
    <scope>NUCLEOTIDE SEQUENCE [LARGE SCALE GENOMIC DNA]</scope>
    <source>
        <strain evidence="12 13">SAG 245.80</strain>
    </source>
</reference>